<evidence type="ECO:0000259" key="1">
    <source>
        <dbReference type="Pfam" id="PF13449"/>
    </source>
</evidence>
<dbReference type="SUPFAM" id="SSF101898">
    <property type="entry name" value="NHL repeat"/>
    <property type="match status" value="1"/>
</dbReference>
<sequence length="269" mass="29521">MGYLGSYIWRSEDPRMGGMSAIEVAPNGRDFTALSDRGGWTRGSFKRDAQGRITGLSAEKVRRLKGLENAPLKANRSDSEGLAIAADGTAFVSFEGAARVLRYDDLGGSATNLPTPAAFRALPRNSALEALAIDRNGALYTLPEDPPDAPRAIPVYRFKAGQWTQPFAIPREGTFLPVAADFGPDGKLYLLERQFRGILGFASRVRRFALRGNDIGPGETLLQTRPGEHDNLEGMAVWRDQGSIRLTLIADDNFNFFQTTEIVEFRIPD</sequence>
<name>A0A918IW86_9RHOB</name>
<comment type="caution">
    <text evidence="2">The sequence shown here is derived from an EMBL/GenBank/DDBJ whole genome shotgun (WGS) entry which is preliminary data.</text>
</comment>
<gene>
    <name evidence="2" type="ORF">GCM10011452_22550</name>
</gene>
<dbReference type="InterPro" id="IPR027372">
    <property type="entry name" value="Phytase-like_dom"/>
</dbReference>
<dbReference type="Proteomes" id="UP000628984">
    <property type="component" value="Unassembled WGS sequence"/>
</dbReference>
<dbReference type="AlphaFoldDB" id="A0A918IW86"/>
<dbReference type="InterPro" id="IPR015943">
    <property type="entry name" value="WD40/YVTN_repeat-like_dom_sf"/>
</dbReference>
<dbReference type="EMBL" id="BMYQ01000006">
    <property type="protein sequence ID" value="GGW33505.1"/>
    <property type="molecule type" value="Genomic_DNA"/>
</dbReference>
<reference evidence="2" key="1">
    <citation type="journal article" date="2014" name="Int. J. Syst. Evol. Microbiol.">
        <title>Complete genome sequence of Corynebacterium casei LMG S-19264T (=DSM 44701T), isolated from a smear-ripened cheese.</title>
        <authorList>
            <consortium name="US DOE Joint Genome Institute (JGI-PGF)"/>
            <person name="Walter F."/>
            <person name="Albersmeier A."/>
            <person name="Kalinowski J."/>
            <person name="Ruckert C."/>
        </authorList>
    </citation>
    <scope>NUCLEOTIDE SEQUENCE</scope>
    <source>
        <strain evidence="2">KCTC 23714</strain>
    </source>
</reference>
<protein>
    <recommendedName>
        <fullName evidence="1">Phytase-like domain-containing protein</fullName>
    </recommendedName>
</protein>
<proteinExistence type="predicted"/>
<evidence type="ECO:0000313" key="2">
    <source>
        <dbReference type="EMBL" id="GGW33505.1"/>
    </source>
</evidence>
<organism evidence="2 3">
    <name type="scientific">Gemmobacter lanyuensis</name>
    <dbReference type="NCBI Taxonomy" id="1054497"/>
    <lineage>
        <taxon>Bacteria</taxon>
        <taxon>Pseudomonadati</taxon>
        <taxon>Pseudomonadota</taxon>
        <taxon>Alphaproteobacteria</taxon>
        <taxon>Rhodobacterales</taxon>
        <taxon>Paracoccaceae</taxon>
        <taxon>Gemmobacter</taxon>
    </lineage>
</organism>
<feature type="domain" description="Phytase-like" evidence="1">
    <location>
        <begin position="15"/>
        <end position="254"/>
    </location>
</feature>
<reference evidence="2" key="2">
    <citation type="submission" date="2020-09" db="EMBL/GenBank/DDBJ databases">
        <authorList>
            <person name="Sun Q."/>
            <person name="Kim S."/>
        </authorList>
    </citation>
    <scope>NUCLEOTIDE SEQUENCE</scope>
    <source>
        <strain evidence="2">KCTC 23714</strain>
    </source>
</reference>
<dbReference type="Gene3D" id="2.130.10.10">
    <property type="entry name" value="YVTN repeat-like/Quinoprotein amine dehydrogenase"/>
    <property type="match status" value="1"/>
</dbReference>
<keyword evidence="3" id="KW-1185">Reference proteome</keyword>
<evidence type="ECO:0000313" key="3">
    <source>
        <dbReference type="Proteomes" id="UP000628984"/>
    </source>
</evidence>
<accession>A0A918IW86</accession>
<dbReference type="Pfam" id="PF13449">
    <property type="entry name" value="Phytase-like"/>
    <property type="match status" value="1"/>
</dbReference>